<dbReference type="GO" id="GO:0070034">
    <property type="term" value="F:telomerase RNA binding"/>
    <property type="evidence" value="ECO:0007669"/>
    <property type="project" value="TreeGrafter"/>
</dbReference>
<protein>
    <recommendedName>
        <fullName evidence="1">Telomerase reverse transcriptase</fullName>
        <ecNumber evidence="1">2.7.7.49</ecNumber>
    </recommendedName>
    <alternativeName>
        <fullName evidence="1">Telomerase catalytic subunit</fullName>
    </alternativeName>
</protein>
<feature type="non-terminal residue" evidence="3">
    <location>
        <position position="1"/>
    </location>
</feature>
<name>A0A4P9Y798_9FUNG</name>
<comment type="subcellular location">
    <subcellularLocation>
        <location evidence="1">Nucleus</location>
    </subcellularLocation>
    <subcellularLocation>
        <location evidence="1">Chromosome</location>
        <location evidence="1">Telomere</location>
    </subcellularLocation>
</comment>
<evidence type="ECO:0000313" key="3">
    <source>
        <dbReference type="EMBL" id="RKP14883.1"/>
    </source>
</evidence>
<keyword evidence="1" id="KW-0779">Telomere</keyword>
<organism evidence="3 4">
    <name type="scientific">Piptocephalis cylindrospora</name>
    <dbReference type="NCBI Taxonomy" id="1907219"/>
    <lineage>
        <taxon>Eukaryota</taxon>
        <taxon>Fungi</taxon>
        <taxon>Fungi incertae sedis</taxon>
        <taxon>Zoopagomycota</taxon>
        <taxon>Zoopagomycotina</taxon>
        <taxon>Zoopagomycetes</taxon>
        <taxon>Zoopagales</taxon>
        <taxon>Piptocephalidaceae</taxon>
        <taxon>Piptocephalis</taxon>
    </lineage>
</organism>
<comment type="similarity">
    <text evidence="1">Belongs to the reverse transcriptase family. Telomerase subfamily.</text>
</comment>
<comment type="catalytic activity">
    <reaction evidence="1">
        <text>DNA(n) + a 2'-deoxyribonucleoside 5'-triphosphate = DNA(n+1) + diphosphate</text>
        <dbReference type="Rhea" id="RHEA:22508"/>
        <dbReference type="Rhea" id="RHEA-COMP:17339"/>
        <dbReference type="Rhea" id="RHEA-COMP:17340"/>
        <dbReference type="ChEBI" id="CHEBI:33019"/>
        <dbReference type="ChEBI" id="CHEBI:61560"/>
        <dbReference type="ChEBI" id="CHEBI:173112"/>
        <dbReference type="EC" id="2.7.7.49"/>
    </reaction>
</comment>
<keyword evidence="1" id="KW-0695">RNA-directed DNA polymerase</keyword>
<keyword evidence="1" id="KW-0548">Nucleotidyltransferase</keyword>
<dbReference type="GO" id="GO:0042162">
    <property type="term" value="F:telomeric DNA binding"/>
    <property type="evidence" value="ECO:0007669"/>
    <property type="project" value="TreeGrafter"/>
</dbReference>
<dbReference type="Pfam" id="PF11474">
    <property type="entry name" value="TEN_TERT"/>
    <property type="match status" value="1"/>
</dbReference>
<evidence type="ECO:0000256" key="1">
    <source>
        <dbReference type="RuleBase" id="RU365061"/>
    </source>
</evidence>
<dbReference type="GO" id="GO:0000781">
    <property type="term" value="C:chromosome, telomeric region"/>
    <property type="evidence" value="ECO:0007669"/>
    <property type="project" value="UniProtKB-SubCell"/>
</dbReference>
<keyword evidence="1" id="KW-0460">Magnesium</keyword>
<keyword evidence="1" id="KW-0539">Nucleus</keyword>
<gene>
    <name evidence="3" type="ORF">BJ684DRAFT_7895</name>
</gene>
<keyword evidence="1" id="KW-0479">Metal-binding</keyword>
<accession>A0A4P9Y798</accession>
<dbReference type="EC" id="2.7.7.49" evidence="1"/>
<dbReference type="EMBL" id="KZ987780">
    <property type="protein sequence ID" value="RKP14883.1"/>
    <property type="molecule type" value="Genomic_DNA"/>
</dbReference>
<dbReference type="GO" id="GO:0000333">
    <property type="term" value="C:telomerase catalytic core complex"/>
    <property type="evidence" value="ECO:0007669"/>
    <property type="project" value="TreeGrafter"/>
</dbReference>
<dbReference type="PANTHER" id="PTHR12066:SF0">
    <property type="entry name" value="TELOMERASE REVERSE TRANSCRIPTASE"/>
    <property type="match status" value="1"/>
</dbReference>
<dbReference type="InterPro" id="IPR003545">
    <property type="entry name" value="Telomerase_RT"/>
</dbReference>
<evidence type="ECO:0000259" key="2">
    <source>
        <dbReference type="Pfam" id="PF11474"/>
    </source>
</evidence>
<dbReference type="PANTHER" id="PTHR12066">
    <property type="entry name" value="TELOMERASE REVERSE TRANSCRIPTASE"/>
    <property type="match status" value="1"/>
</dbReference>
<dbReference type="InterPro" id="IPR049915">
    <property type="entry name" value="TERT_TEN"/>
</dbReference>
<comment type="function">
    <text evidence="1">Telomerase is a ribonucleoprotein enzyme essential for the replication of chromosome termini in most eukaryotes. It elongates telomeres. It is a reverse transcriptase that adds simple sequence repeats to chromosome ends by copying a template sequence within the RNA component of the enzyme.</text>
</comment>
<dbReference type="GO" id="GO:0003720">
    <property type="term" value="F:telomerase activity"/>
    <property type="evidence" value="ECO:0007669"/>
    <property type="project" value="InterPro"/>
</dbReference>
<reference evidence="4" key="1">
    <citation type="journal article" date="2018" name="Nat. Microbiol.">
        <title>Leveraging single-cell genomics to expand the fungal tree of life.</title>
        <authorList>
            <person name="Ahrendt S.R."/>
            <person name="Quandt C.A."/>
            <person name="Ciobanu D."/>
            <person name="Clum A."/>
            <person name="Salamov A."/>
            <person name="Andreopoulos B."/>
            <person name="Cheng J.F."/>
            <person name="Woyke T."/>
            <person name="Pelin A."/>
            <person name="Henrissat B."/>
            <person name="Reynolds N.K."/>
            <person name="Benny G.L."/>
            <person name="Smith M.E."/>
            <person name="James T.Y."/>
            <person name="Grigoriev I.V."/>
        </authorList>
    </citation>
    <scope>NUCLEOTIDE SEQUENCE [LARGE SCALE GENOMIC DNA]</scope>
</reference>
<dbReference type="GO" id="GO:0046872">
    <property type="term" value="F:metal ion binding"/>
    <property type="evidence" value="ECO:0007669"/>
    <property type="project" value="UniProtKB-KW"/>
</dbReference>
<proteinExistence type="inferred from homology"/>
<dbReference type="GO" id="GO:0007004">
    <property type="term" value="P:telomere maintenance via telomerase"/>
    <property type="evidence" value="ECO:0007669"/>
    <property type="project" value="TreeGrafter"/>
</dbReference>
<keyword evidence="1" id="KW-0808">Transferase</keyword>
<feature type="domain" description="Telomerase reverse transcriptase TEN" evidence="2">
    <location>
        <begin position="1"/>
        <end position="48"/>
    </location>
</feature>
<keyword evidence="4" id="KW-1185">Reference proteome</keyword>
<sequence length="53" mass="6183">NTLVSELKTRPWTKLLQVIGCSTMIHLLRHCSLFRSLPNGCFYQLCGRSFWNL</sequence>
<keyword evidence="1" id="KW-0158">Chromosome</keyword>
<dbReference type="Proteomes" id="UP000267251">
    <property type="component" value="Unassembled WGS sequence"/>
</dbReference>
<dbReference type="AlphaFoldDB" id="A0A4P9Y798"/>
<evidence type="ECO:0000313" key="4">
    <source>
        <dbReference type="Proteomes" id="UP000267251"/>
    </source>
</evidence>